<accession>E5XP58</accession>
<evidence type="ECO:0008006" key="4">
    <source>
        <dbReference type="Google" id="ProtNLM"/>
    </source>
</evidence>
<proteinExistence type="predicted"/>
<comment type="caution">
    <text evidence="2">The sequence shown here is derived from an EMBL/GenBank/DDBJ whole genome shotgun (WGS) entry which is preliminary data.</text>
</comment>
<keyword evidence="1" id="KW-1133">Transmembrane helix</keyword>
<sequence length="110" mass="11450">MSDPSSAQSAPGRGRFAAGVAGYMLLRFALLLVVAALIYGIGQLVGVAVPPIVALLFAGVASMPLSWLLFNRYNAKIGAGMAEADSRRRSERAALRAQLAGECSEEPKGS</sequence>
<keyword evidence="3" id="KW-1185">Reference proteome</keyword>
<keyword evidence="1" id="KW-0472">Membrane</keyword>
<dbReference type="HOGENOM" id="CLU_113726_3_1_11"/>
<reference evidence="2 3" key="1">
    <citation type="journal article" date="2011" name="Stand. Genomic Sci.">
        <title>High quality draft genome sequence of Segniliparus rugosus CDC 945(T)= (ATCC BAA-974(T)).</title>
        <authorList>
            <person name="Earl A.M."/>
            <person name="Desjardins C.A."/>
            <person name="Fitzgerald M.G."/>
            <person name="Arachchi H.M."/>
            <person name="Zeng Q."/>
            <person name="Mehta T."/>
            <person name="Griggs A."/>
            <person name="Birren B.W."/>
            <person name="Toney N.C."/>
            <person name="Carr J."/>
            <person name="Posey J."/>
            <person name="Butler W.R."/>
        </authorList>
    </citation>
    <scope>NUCLEOTIDE SEQUENCE [LARGE SCALE GENOMIC DNA]</scope>
    <source>
        <strain evidence="3">ATCC BAA-974 / DSM 45345 / CCUG 50838 / CIP 108380 / JCM 13579 / CDC 945</strain>
    </source>
</reference>
<dbReference type="InterPro" id="IPR025323">
    <property type="entry name" value="DUF4229"/>
</dbReference>
<protein>
    <recommendedName>
        <fullName evidence="4">DUF4229 domain-containing protein</fullName>
    </recommendedName>
</protein>
<gene>
    <name evidence="2" type="ORF">HMPREF9336_01279</name>
</gene>
<feature type="transmembrane region" description="Helical" evidence="1">
    <location>
        <begin position="48"/>
        <end position="70"/>
    </location>
</feature>
<dbReference type="Pfam" id="PF14012">
    <property type="entry name" value="DUF4229"/>
    <property type="match status" value="1"/>
</dbReference>
<name>E5XP58_SEGRC</name>
<dbReference type="STRING" id="679197.HMPREF9336_01279"/>
<evidence type="ECO:0000313" key="3">
    <source>
        <dbReference type="Proteomes" id="UP000004816"/>
    </source>
</evidence>
<evidence type="ECO:0000313" key="2">
    <source>
        <dbReference type="EMBL" id="EFV13864.1"/>
    </source>
</evidence>
<dbReference type="AlphaFoldDB" id="E5XP58"/>
<dbReference type="RefSeq" id="WP_007468871.1">
    <property type="nucleotide sequence ID" value="NZ_KI391954.1"/>
</dbReference>
<dbReference type="EMBL" id="ACZI02000003">
    <property type="protein sequence ID" value="EFV13864.1"/>
    <property type="molecule type" value="Genomic_DNA"/>
</dbReference>
<organism evidence="2 3">
    <name type="scientific">Segniliparus rugosus (strain ATCC BAA-974 / DSM 45345 / CCUG 50838 / CIP 108380 / JCM 13579 / CDC 945)</name>
    <dbReference type="NCBI Taxonomy" id="679197"/>
    <lineage>
        <taxon>Bacteria</taxon>
        <taxon>Bacillati</taxon>
        <taxon>Actinomycetota</taxon>
        <taxon>Actinomycetes</taxon>
        <taxon>Mycobacteriales</taxon>
        <taxon>Segniliparaceae</taxon>
        <taxon>Segniliparus</taxon>
    </lineage>
</organism>
<dbReference type="Proteomes" id="UP000004816">
    <property type="component" value="Unassembled WGS sequence"/>
</dbReference>
<feature type="transmembrane region" description="Helical" evidence="1">
    <location>
        <begin position="20"/>
        <end position="42"/>
    </location>
</feature>
<keyword evidence="1" id="KW-0812">Transmembrane</keyword>
<evidence type="ECO:0000256" key="1">
    <source>
        <dbReference type="SAM" id="Phobius"/>
    </source>
</evidence>